<dbReference type="KEGG" id="cre:CHLRE_10g461300v5"/>
<proteinExistence type="predicted"/>
<dbReference type="EMBL" id="CM008971">
    <property type="protein sequence ID" value="PNW78022.1"/>
    <property type="molecule type" value="Genomic_DNA"/>
</dbReference>
<dbReference type="InParanoid" id="A0A2K3DBW5"/>
<accession>A0A2K3DBW5</accession>
<dbReference type="RefSeq" id="XP_042920552.1">
    <property type="nucleotide sequence ID" value="XM_043067154.1"/>
</dbReference>
<evidence type="ECO:0000256" key="1">
    <source>
        <dbReference type="SAM" id="MobiDB-lite"/>
    </source>
</evidence>
<dbReference type="OrthoDB" id="10546376at2759"/>
<sequence length="652" mass="70945">MEGCSLQSVVANRLAELHALCRGVAGIPAEQAEQSQGRGKRKDPVTVTLMAPSTHGKTTLIEGLTVGTLPNKLAGPAKDLKELEAYSAWLRCGGTCGEGQVEPHVLSASKRYFTPTETMMERYDEVRTGVARVRTYKLHEAYQHKPFGLLYPGSNRGSVGSVAPVLIGGSESEFQVLVMLEPREVICEQLVQYLRHVDADNRNDMCPKQAEHLKRMWELLTPPKTSLFEELASYQSDPEDYKPPLREAWGRLLGSSYVFRSHPSAPSGAGQQQSPRERDLEPELLFAGAVVRLCLPPGNEWGFDDDEQELLADLCDQDTRDKGPWRLLLSASLEAEHSPEQLREAREVFLLCLQRLQIFAPSELLNTLNLVIVDSIGFDDGNARRHVLQRLLEENSDNVILMLERELGTMEPVLRHLANSPFMRKWVMARLDPDPGQARPNLTVMYYREKSGHSVPKRGQPGYAGKEYTGGEQIKLSYLQHMGSSGTNYLRPQLTSLTNKSRAAISTLLKEFVENHSDGGPAAAGADGVRTRVQRLVQEVSVFYSLPLLGQSISLELEAAVAQQHDGERTAAAGSSSAAGGSRGGRGLRPAAGGGAGGGGTSNGSGHMERATQVPPEQLAKALDDTNLHELLGTLALPQMDGGGDGVAGTAH</sequence>
<gene>
    <name evidence="2" type="ORF">CHLRE_10g461300v5</name>
</gene>
<dbReference type="ExpressionAtlas" id="A0A2K3DBW5">
    <property type="expression patterns" value="baseline"/>
</dbReference>
<reference evidence="2 3" key="1">
    <citation type="journal article" date="2007" name="Science">
        <title>The Chlamydomonas genome reveals the evolution of key animal and plant functions.</title>
        <authorList>
            <person name="Merchant S.S."/>
            <person name="Prochnik S.E."/>
            <person name="Vallon O."/>
            <person name="Harris E.H."/>
            <person name="Karpowicz S.J."/>
            <person name="Witman G.B."/>
            <person name="Terry A."/>
            <person name="Salamov A."/>
            <person name="Fritz-Laylin L.K."/>
            <person name="Marechal-Drouard L."/>
            <person name="Marshall W.F."/>
            <person name="Qu L.H."/>
            <person name="Nelson D.R."/>
            <person name="Sanderfoot A.A."/>
            <person name="Spalding M.H."/>
            <person name="Kapitonov V.V."/>
            <person name="Ren Q."/>
            <person name="Ferris P."/>
            <person name="Lindquist E."/>
            <person name="Shapiro H."/>
            <person name="Lucas S.M."/>
            <person name="Grimwood J."/>
            <person name="Schmutz J."/>
            <person name="Cardol P."/>
            <person name="Cerutti H."/>
            <person name="Chanfreau G."/>
            <person name="Chen C.L."/>
            <person name="Cognat V."/>
            <person name="Croft M.T."/>
            <person name="Dent R."/>
            <person name="Dutcher S."/>
            <person name="Fernandez E."/>
            <person name="Fukuzawa H."/>
            <person name="Gonzalez-Ballester D."/>
            <person name="Gonzalez-Halphen D."/>
            <person name="Hallmann A."/>
            <person name="Hanikenne M."/>
            <person name="Hippler M."/>
            <person name="Inwood W."/>
            <person name="Jabbari K."/>
            <person name="Kalanon M."/>
            <person name="Kuras R."/>
            <person name="Lefebvre P.A."/>
            <person name="Lemaire S.D."/>
            <person name="Lobanov A.V."/>
            <person name="Lohr M."/>
            <person name="Manuell A."/>
            <person name="Meier I."/>
            <person name="Mets L."/>
            <person name="Mittag M."/>
            <person name="Mittelmeier T."/>
            <person name="Moroney J.V."/>
            <person name="Moseley J."/>
            <person name="Napoli C."/>
            <person name="Nedelcu A.M."/>
            <person name="Niyogi K."/>
            <person name="Novoselov S.V."/>
            <person name="Paulsen I.T."/>
            <person name="Pazour G."/>
            <person name="Purton S."/>
            <person name="Ral J.P."/>
            <person name="Riano-Pachon D.M."/>
            <person name="Riekhof W."/>
            <person name="Rymarquis L."/>
            <person name="Schroda M."/>
            <person name="Stern D."/>
            <person name="Umen J."/>
            <person name="Willows R."/>
            <person name="Wilson N."/>
            <person name="Zimmer S.L."/>
            <person name="Allmer J."/>
            <person name="Balk J."/>
            <person name="Bisova K."/>
            <person name="Chen C.J."/>
            <person name="Elias M."/>
            <person name="Gendler K."/>
            <person name="Hauser C."/>
            <person name="Lamb M.R."/>
            <person name="Ledford H."/>
            <person name="Long J.C."/>
            <person name="Minagawa J."/>
            <person name="Page M.D."/>
            <person name="Pan J."/>
            <person name="Pootakham W."/>
            <person name="Roje S."/>
            <person name="Rose A."/>
            <person name="Stahlberg E."/>
            <person name="Terauchi A.M."/>
            <person name="Yang P."/>
            <person name="Ball S."/>
            <person name="Bowler C."/>
            <person name="Dieckmann C.L."/>
            <person name="Gladyshev V.N."/>
            <person name="Green P."/>
            <person name="Jorgensen R."/>
            <person name="Mayfield S."/>
            <person name="Mueller-Roeber B."/>
            <person name="Rajamani S."/>
            <person name="Sayre R.T."/>
            <person name="Brokstein P."/>
            <person name="Dubchak I."/>
            <person name="Goodstein D."/>
            <person name="Hornick L."/>
            <person name="Huang Y.W."/>
            <person name="Jhaveri J."/>
            <person name="Luo Y."/>
            <person name="Martinez D."/>
            <person name="Ngau W.C."/>
            <person name="Otillar B."/>
            <person name="Poliakov A."/>
            <person name="Porter A."/>
            <person name="Szajkowski L."/>
            <person name="Werner G."/>
            <person name="Zhou K."/>
            <person name="Grigoriev I.V."/>
            <person name="Rokhsar D.S."/>
            <person name="Grossman A.R."/>
        </authorList>
    </citation>
    <scope>NUCLEOTIDE SEQUENCE [LARGE SCALE GENOMIC DNA]</scope>
    <source>
        <strain evidence="3">CC-503</strain>
    </source>
</reference>
<dbReference type="Gramene" id="PNW78022">
    <property type="protein sequence ID" value="PNW78022"/>
    <property type="gene ID" value="CHLRE_10g461300v5"/>
</dbReference>
<dbReference type="Proteomes" id="UP000006906">
    <property type="component" value="Chromosome 10"/>
</dbReference>
<organism evidence="2 3">
    <name type="scientific">Chlamydomonas reinhardtii</name>
    <name type="common">Chlamydomonas smithii</name>
    <dbReference type="NCBI Taxonomy" id="3055"/>
    <lineage>
        <taxon>Eukaryota</taxon>
        <taxon>Viridiplantae</taxon>
        <taxon>Chlorophyta</taxon>
        <taxon>core chlorophytes</taxon>
        <taxon>Chlorophyceae</taxon>
        <taxon>CS clade</taxon>
        <taxon>Chlamydomonadales</taxon>
        <taxon>Chlamydomonadaceae</taxon>
        <taxon>Chlamydomonas</taxon>
    </lineage>
</organism>
<keyword evidence="3" id="KW-1185">Reference proteome</keyword>
<evidence type="ECO:0000313" key="3">
    <source>
        <dbReference type="Proteomes" id="UP000006906"/>
    </source>
</evidence>
<dbReference type="AlphaFoldDB" id="A0A2K3DBW5"/>
<feature type="compositionally biased region" description="Low complexity" evidence="1">
    <location>
        <begin position="571"/>
        <end position="580"/>
    </location>
</feature>
<dbReference type="GeneID" id="5723969"/>
<evidence type="ECO:0000313" key="2">
    <source>
        <dbReference type="EMBL" id="PNW78022.1"/>
    </source>
</evidence>
<feature type="region of interest" description="Disordered" evidence="1">
    <location>
        <begin position="566"/>
        <end position="611"/>
    </location>
</feature>
<protein>
    <submittedName>
        <fullName evidence="2">Uncharacterized protein</fullName>
    </submittedName>
</protein>
<name>A0A2K3DBW5_CHLRE</name>
<dbReference type="PaxDb" id="3055-EDP07907"/>
<feature type="compositionally biased region" description="Gly residues" evidence="1">
    <location>
        <begin position="581"/>
        <end position="603"/>
    </location>
</feature>